<feature type="domain" description="S1 motif" evidence="10">
    <location>
        <begin position="592"/>
        <end position="661"/>
    </location>
</feature>
<keyword evidence="5 8" id="KW-0408">Iron</keyword>
<dbReference type="GO" id="GO:0003729">
    <property type="term" value="F:mRNA binding"/>
    <property type="evidence" value="ECO:0007669"/>
    <property type="project" value="UniProtKB-ARBA"/>
</dbReference>
<feature type="binding site" evidence="8">
    <location>
        <position position="72"/>
    </location>
    <ligand>
        <name>(2E)-4-hydroxy-3-methylbut-2-enyl diphosphate</name>
        <dbReference type="ChEBI" id="CHEBI:128753"/>
    </ligand>
</feature>
<dbReference type="CDD" id="cd05688">
    <property type="entry name" value="S1_RPS1_repeat_ec3"/>
    <property type="match status" value="1"/>
</dbReference>
<evidence type="ECO:0000259" key="10">
    <source>
        <dbReference type="PROSITE" id="PS50126"/>
    </source>
</evidence>
<evidence type="ECO:0000256" key="9">
    <source>
        <dbReference type="SAM" id="MobiDB-lite"/>
    </source>
</evidence>
<feature type="binding site" evidence="8">
    <location>
        <position position="260"/>
    </location>
    <ligand>
        <name>isopentenyl diphosphate</name>
        <dbReference type="ChEBI" id="CHEBI:128769"/>
    </ligand>
</feature>
<feature type="binding site" evidence="8">
    <location>
        <position position="122"/>
    </location>
    <ligand>
        <name>dimethylallyl diphosphate</name>
        <dbReference type="ChEBI" id="CHEBI:57623"/>
    </ligand>
</feature>
<feature type="binding site" evidence="8">
    <location>
        <position position="217"/>
    </location>
    <ligand>
        <name>dimethylallyl diphosphate</name>
        <dbReference type="ChEBI" id="CHEBI:57623"/>
    </ligand>
</feature>
<feature type="binding site" evidence="8">
    <location>
        <position position="216"/>
    </location>
    <ligand>
        <name>dimethylallyl diphosphate</name>
        <dbReference type="ChEBI" id="CHEBI:57623"/>
    </ligand>
</feature>
<feature type="binding site" evidence="8">
    <location>
        <position position="188"/>
    </location>
    <ligand>
        <name>[4Fe-4S] cluster</name>
        <dbReference type="ChEBI" id="CHEBI:49883"/>
    </ligand>
</feature>
<dbReference type="GO" id="GO:0016114">
    <property type="term" value="P:terpenoid biosynthetic process"/>
    <property type="evidence" value="ECO:0007669"/>
    <property type="project" value="UniProtKB-UniRule"/>
</dbReference>
<gene>
    <name evidence="8" type="primary">ispH</name>
    <name evidence="11" type="ORF">H8699_06075</name>
</gene>
<dbReference type="Pfam" id="PF02401">
    <property type="entry name" value="LYTB"/>
    <property type="match status" value="1"/>
</dbReference>
<feature type="binding site" evidence="8">
    <location>
        <position position="217"/>
    </location>
    <ligand>
        <name>(2E)-4-hydroxy-3-methylbut-2-enyl diphosphate</name>
        <dbReference type="ChEBI" id="CHEBI:128753"/>
    </ligand>
</feature>
<dbReference type="GO" id="GO:0051539">
    <property type="term" value="F:4 iron, 4 sulfur cluster binding"/>
    <property type="evidence" value="ECO:0007669"/>
    <property type="project" value="UniProtKB-UniRule"/>
</dbReference>
<feature type="binding site" evidence="8">
    <location>
        <position position="72"/>
    </location>
    <ligand>
        <name>dimethylallyl diphosphate</name>
        <dbReference type="ChEBI" id="CHEBI:57623"/>
    </ligand>
</feature>
<comment type="cofactor">
    <cofactor evidence="8">
        <name>[4Fe-4S] cluster</name>
        <dbReference type="ChEBI" id="CHEBI:49883"/>
    </cofactor>
    <text evidence="8">Binds 1 [4Fe-4S] cluster per subunit.</text>
</comment>
<dbReference type="CDD" id="cd04465">
    <property type="entry name" value="S1_RPS1_repeat_ec2_hs2"/>
    <property type="match status" value="1"/>
</dbReference>
<feature type="binding site" evidence="8">
    <location>
        <position position="260"/>
    </location>
    <ligand>
        <name>(2E)-4-hydroxy-3-methylbut-2-enyl diphosphate</name>
        <dbReference type="ChEBI" id="CHEBI:128753"/>
    </ligand>
</feature>
<accession>A0A926D0I0</accession>
<evidence type="ECO:0000256" key="3">
    <source>
        <dbReference type="ARBA" id="ARBA00022723"/>
    </source>
</evidence>
<feature type="binding site" evidence="8">
    <location>
        <position position="216"/>
    </location>
    <ligand>
        <name>isopentenyl diphosphate</name>
        <dbReference type="ChEBI" id="CHEBI:128769"/>
    </ligand>
</feature>
<feature type="binding site" evidence="8">
    <location>
        <position position="94"/>
    </location>
    <ligand>
        <name>[4Fe-4S] cluster</name>
        <dbReference type="ChEBI" id="CHEBI:49883"/>
    </ligand>
</feature>
<feature type="binding site" evidence="8">
    <location>
        <position position="39"/>
    </location>
    <ligand>
        <name>dimethylallyl diphosphate</name>
        <dbReference type="ChEBI" id="CHEBI:57623"/>
    </ligand>
</feature>
<comment type="similarity">
    <text evidence="8">Belongs to the IspH family.</text>
</comment>
<evidence type="ECO:0000256" key="2">
    <source>
        <dbReference type="ARBA" id="ARBA00022485"/>
    </source>
</evidence>
<keyword evidence="2 8" id="KW-0004">4Fe-4S</keyword>
<keyword evidence="7" id="KW-0687">Ribonucleoprotein</keyword>
<feature type="region of interest" description="Disordered" evidence="9">
    <location>
        <begin position="666"/>
        <end position="686"/>
    </location>
</feature>
<dbReference type="PROSITE" id="PS50126">
    <property type="entry name" value="S1"/>
    <property type="match status" value="4"/>
</dbReference>
<dbReference type="InterPro" id="IPR003029">
    <property type="entry name" value="S1_domain"/>
</dbReference>
<evidence type="ECO:0000256" key="6">
    <source>
        <dbReference type="ARBA" id="ARBA00023014"/>
    </source>
</evidence>
<feature type="binding site" evidence="8">
    <location>
        <position position="160"/>
    </location>
    <ligand>
        <name>(2E)-4-hydroxy-3-methylbut-2-enyl diphosphate</name>
        <dbReference type="ChEBI" id="CHEBI:128753"/>
    </ligand>
</feature>
<evidence type="ECO:0000256" key="8">
    <source>
        <dbReference type="HAMAP-Rule" id="MF_00191"/>
    </source>
</evidence>
<dbReference type="PANTHER" id="PTHR10724">
    <property type="entry name" value="30S RIBOSOMAL PROTEIN S1"/>
    <property type="match status" value="1"/>
</dbReference>
<comment type="similarity">
    <text evidence="1">Belongs to the bacterial ribosomal protein bS1 family.</text>
</comment>
<feature type="binding site" evidence="8">
    <location>
        <position position="216"/>
    </location>
    <ligand>
        <name>(2E)-4-hydroxy-3-methylbut-2-enyl diphosphate</name>
        <dbReference type="ChEBI" id="CHEBI:128753"/>
    </ligand>
</feature>
<keyword evidence="12" id="KW-1185">Reference proteome</keyword>
<dbReference type="Gene3D" id="3.40.1010.20">
    <property type="entry name" value="4-hydroxy-3-methylbut-2-enyl diphosphate reductase, catalytic domain"/>
    <property type="match status" value="2"/>
</dbReference>
<dbReference type="InterPro" id="IPR003451">
    <property type="entry name" value="LytB/IspH"/>
</dbReference>
<comment type="pathway">
    <text evidence="8">Isoprenoid biosynthesis; isopentenyl diphosphate biosynthesis via DXP pathway; isopentenyl diphosphate from 1-deoxy-D-xylulose 5-phosphate: step 6/6.</text>
</comment>
<keyword evidence="8" id="KW-0414">Isoprene biosynthesis</keyword>
<evidence type="ECO:0000256" key="5">
    <source>
        <dbReference type="ARBA" id="ARBA00023004"/>
    </source>
</evidence>
<dbReference type="GO" id="GO:0050992">
    <property type="term" value="P:dimethylallyl diphosphate biosynthetic process"/>
    <property type="evidence" value="ECO:0007669"/>
    <property type="project" value="UniProtKB-UniRule"/>
</dbReference>
<keyword evidence="6 8" id="KW-0411">Iron-sulfur</keyword>
<organism evidence="11 12">
    <name type="scientific">Luoshenia tenuis</name>
    <dbReference type="NCBI Taxonomy" id="2763654"/>
    <lineage>
        <taxon>Bacteria</taxon>
        <taxon>Bacillati</taxon>
        <taxon>Bacillota</taxon>
        <taxon>Clostridia</taxon>
        <taxon>Christensenellales</taxon>
        <taxon>Christensenellaceae</taxon>
        <taxon>Luoshenia</taxon>
    </lineage>
</organism>
<dbReference type="RefSeq" id="WP_249284908.1">
    <property type="nucleotide sequence ID" value="NZ_JACRSO010000002.1"/>
</dbReference>
<keyword evidence="8 11" id="KW-0560">Oxidoreductase</keyword>
<feature type="binding site" evidence="8">
    <location>
        <position position="122"/>
    </location>
    <ligand>
        <name>(2E)-4-hydroxy-3-methylbut-2-enyl diphosphate</name>
        <dbReference type="ChEBI" id="CHEBI:128753"/>
    </ligand>
</feature>
<dbReference type="AlphaFoldDB" id="A0A926D0I0"/>
<dbReference type="SUPFAM" id="SSF50249">
    <property type="entry name" value="Nucleic acid-binding proteins"/>
    <property type="match status" value="4"/>
</dbReference>
<comment type="caution">
    <text evidence="11">The sequence shown here is derived from an EMBL/GenBank/DDBJ whole genome shotgun (WGS) entry which is preliminary data.</text>
</comment>
<sequence length="704" mass="77240">MELIIAKHGGFCFGVKRAVEAALDAAKAGGVYTLGPIIHNPSVVAALAKQGVQVVNAIEEIAGRGTVVIRSHGVPPQMITQCEALGLHIIDATCPYVKRIHERVVQARQSGRHVYIIGEEKHPEVMGIAGWAGEDATVLLNSQEAENIPKTQYGLAVAQTTALRSNFEQTVVVLREKVANLEVFDSICQATARRQAEAREIAQKCDAVLVLGGKNSSNTRKLFEIACQHTSRVFAIESAEEIPLAEFKPDDVVGIIAGASTPEWIIKEVVCRMSVLDMNEQVDEVMQEGAAAAEQEAVAQVDQPAEAAESEESQQDADFMQSVEETLRVLRKGQVLTGKIVQITENEVCVNIGYKSDGFIPKNEFSDDMDVDLRTVVNVGDEIDVCVLKVNDGEGNVLLSKKRVDSRKNWGTVMEMFKNNEYAEGVCKEVVKGGVIANILGIRAFIPASQLSQNYVENMQQFVGQTLQLKIIEVDEGRKRVVASRRAVLAEQAEAKKKEAWEKLTAGETIVGTVKRITDFGAFVDVGGIDGLLHVTNMSWGRVNHPSDVVKPGDEIEVLILALDPEKERVSLGRKQLLPKPWEVAEQKYPVGSIVEGTVARIVSFGAFIELEPGLDGLVHISQIARHRIDKVEDVLEVGQKIQAKVLDVNTADKRISLSIREALPEEEAPRYDDHEDSMEDSLYIPPQEETTFSLADFFPKQDD</sequence>
<dbReference type="GO" id="GO:0006412">
    <property type="term" value="P:translation"/>
    <property type="evidence" value="ECO:0007669"/>
    <property type="project" value="TreeGrafter"/>
</dbReference>
<evidence type="ECO:0000313" key="12">
    <source>
        <dbReference type="Proteomes" id="UP000654279"/>
    </source>
</evidence>
<name>A0A926D0I0_9FIRM</name>
<feature type="binding site" evidence="8">
    <location>
        <position position="218"/>
    </location>
    <ligand>
        <name>isopentenyl diphosphate</name>
        <dbReference type="ChEBI" id="CHEBI:128769"/>
    </ligand>
</feature>
<dbReference type="InterPro" id="IPR012340">
    <property type="entry name" value="NA-bd_OB-fold"/>
</dbReference>
<dbReference type="EMBL" id="JACRSO010000002">
    <property type="protein sequence ID" value="MBC8528988.1"/>
    <property type="molecule type" value="Genomic_DNA"/>
</dbReference>
<dbReference type="Pfam" id="PF00575">
    <property type="entry name" value="S1"/>
    <property type="match status" value="4"/>
</dbReference>
<evidence type="ECO:0000256" key="4">
    <source>
        <dbReference type="ARBA" id="ARBA00022980"/>
    </source>
</evidence>
<dbReference type="CDD" id="cd13944">
    <property type="entry name" value="lytB_ispH"/>
    <property type="match status" value="1"/>
</dbReference>
<evidence type="ECO:0000256" key="1">
    <source>
        <dbReference type="ARBA" id="ARBA00006767"/>
    </source>
</evidence>
<comment type="function">
    <text evidence="8">Catalyzes the conversion of 1-hydroxy-2-methyl-2-(E)-butenyl 4-diphosphate (HMBPP) into a mixture of isopentenyl diphosphate (IPP) and dimethylallyl diphosphate (DMAPP). Acts in the terminal step of the DOXP/MEP pathway for isoprenoid precursor biosynthesis.</text>
</comment>
<dbReference type="FunFam" id="2.40.50.140:FF:000051">
    <property type="entry name" value="RNA-binding transcriptional accessory protein"/>
    <property type="match status" value="2"/>
</dbReference>
<feature type="binding site" evidence="8">
    <location>
        <position position="122"/>
    </location>
    <ligand>
        <name>isopentenyl diphosphate</name>
        <dbReference type="ChEBI" id="CHEBI:128769"/>
    </ligand>
</feature>
<comment type="catalytic activity">
    <reaction evidence="8">
        <text>dimethylallyl diphosphate + 2 oxidized [2Fe-2S]-[ferredoxin] + H2O = (2E)-4-hydroxy-3-methylbut-2-enyl diphosphate + 2 reduced [2Fe-2S]-[ferredoxin] + 2 H(+)</text>
        <dbReference type="Rhea" id="RHEA:24825"/>
        <dbReference type="Rhea" id="RHEA-COMP:10000"/>
        <dbReference type="Rhea" id="RHEA-COMP:10001"/>
        <dbReference type="ChEBI" id="CHEBI:15377"/>
        <dbReference type="ChEBI" id="CHEBI:15378"/>
        <dbReference type="ChEBI" id="CHEBI:33737"/>
        <dbReference type="ChEBI" id="CHEBI:33738"/>
        <dbReference type="ChEBI" id="CHEBI:57623"/>
        <dbReference type="ChEBI" id="CHEBI:128753"/>
        <dbReference type="EC" id="1.17.7.4"/>
    </reaction>
</comment>
<dbReference type="GO" id="GO:0003735">
    <property type="term" value="F:structural constituent of ribosome"/>
    <property type="evidence" value="ECO:0007669"/>
    <property type="project" value="TreeGrafter"/>
</dbReference>
<feature type="binding site" evidence="8">
    <location>
        <position position="39"/>
    </location>
    <ligand>
        <name>(2E)-4-hydroxy-3-methylbut-2-enyl diphosphate</name>
        <dbReference type="ChEBI" id="CHEBI:128753"/>
    </ligand>
</feature>
<feature type="domain" description="S1 motif" evidence="10">
    <location>
        <begin position="333"/>
        <end position="402"/>
    </location>
</feature>
<dbReference type="EC" id="1.17.7.4" evidence="8"/>
<keyword evidence="4 11" id="KW-0689">Ribosomal protein</keyword>
<dbReference type="InterPro" id="IPR050437">
    <property type="entry name" value="Ribos_protein_bS1-like"/>
</dbReference>
<keyword evidence="3 8" id="KW-0479">Metal-binding</keyword>
<feature type="domain" description="S1 motif" evidence="10">
    <location>
        <begin position="507"/>
        <end position="575"/>
    </location>
</feature>
<feature type="binding site" evidence="8">
    <location>
        <position position="39"/>
    </location>
    <ligand>
        <name>isopentenyl diphosphate</name>
        <dbReference type="ChEBI" id="CHEBI:128769"/>
    </ligand>
</feature>
<comment type="pathway">
    <text evidence="8">Isoprenoid biosynthesis; dimethylallyl diphosphate biosynthesis; dimethylallyl diphosphate from (2E)-4-hydroxy-3-methylbutenyl diphosphate: step 1/1.</text>
</comment>
<dbReference type="Proteomes" id="UP000654279">
    <property type="component" value="Unassembled WGS sequence"/>
</dbReference>
<dbReference type="HAMAP" id="MF_00191">
    <property type="entry name" value="IspH"/>
    <property type="match status" value="1"/>
</dbReference>
<evidence type="ECO:0000256" key="7">
    <source>
        <dbReference type="ARBA" id="ARBA00023274"/>
    </source>
</evidence>
<feature type="binding site" evidence="8">
    <location>
        <position position="218"/>
    </location>
    <ligand>
        <name>(2E)-4-hydroxy-3-methylbut-2-enyl diphosphate</name>
        <dbReference type="ChEBI" id="CHEBI:128753"/>
    </ligand>
</feature>
<dbReference type="InterPro" id="IPR035104">
    <property type="entry name" value="Ribosomal_protein_S1-like"/>
</dbReference>
<dbReference type="NCBIfam" id="NF005208">
    <property type="entry name" value="PRK06676.1"/>
    <property type="match status" value="1"/>
</dbReference>
<reference evidence="11" key="1">
    <citation type="submission" date="2020-08" db="EMBL/GenBank/DDBJ databases">
        <title>Genome public.</title>
        <authorList>
            <person name="Liu C."/>
            <person name="Sun Q."/>
        </authorList>
    </citation>
    <scope>NUCLEOTIDE SEQUENCE</scope>
    <source>
        <strain evidence="11">NSJ-44</strain>
    </source>
</reference>
<dbReference type="Gene3D" id="2.40.50.140">
    <property type="entry name" value="Nucleic acid-binding proteins"/>
    <property type="match status" value="4"/>
</dbReference>
<dbReference type="NCBIfam" id="NF000907">
    <property type="entry name" value="PRK00087.1"/>
    <property type="match status" value="1"/>
</dbReference>
<feature type="binding site" evidence="8">
    <location>
        <position position="72"/>
    </location>
    <ligand>
        <name>isopentenyl diphosphate</name>
        <dbReference type="ChEBI" id="CHEBI:128769"/>
    </ligand>
</feature>
<feature type="binding site" evidence="8">
    <location>
        <position position="12"/>
    </location>
    <ligand>
        <name>[4Fe-4S] cluster</name>
        <dbReference type="ChEBI" id="CHEBI:49883"/>
    </ligand>
</feature>
<dbReference type="GO" id="GO:0022627">
    <property type="term" value="C:cytosolic small ribosomal subunit"/>
    <property type="evidence" value="ECO:0007669"/>
    <property type="project" value="TreeGrafter"/>
</dbReference>
<dbReference type="PRINTS" id="PR00681">
    <property type="entry name" value="RIBOSOMALS1"/>
</dbReference>
<dbReference type="Gene3D" id="3.40.50.11270">
    <property type="match status" value="1"/>
</dbReference>
<dbReference type="CDD" id="cd05687">
    <property type="entry name" value="S1_RPS1_repeat_ec1_hs1"/>
    <property type="match status" value="1"/>
</dbReference>
<proteinExistence type="inferred from homology"/>
<evidence type="ECO:0000313" key="11">
    <source>
        <dbReference type="EMBL" id="MBC8528988.1"/>
    </source>
</evidence>
<dbReference type="NCBIfam" id="TIGR00216">
    <property type="entry name" value="ispH_lytB"/>
    <property type="match status" value="1"/>
</dbReference>
<dbReference type="GO" id="GO:0051745">
    <property type="term" value="F:4-hydroxy-3-methylbut-2-enyl diphosphate reductase activity"/>
    <property type="evidence" value="ECO:0007669"/>
    <property type="project" value="UniProtKB-UniRule"/>
</dbReference>
<dbReference type="PANTHER" id="PTHR10724:SF7">
    <property type="entry name" value="SMALL RIBOSOMAL SUBUNIT PROTEIN BS1C"/>
    <property type="match status" value="1"/>
</dbReference>
<feature type="binding site" evidence="8">
    <location>
        <position position="260"/>
    </location>
    <ligand>
        <name>dimethylallyl diphosphate</name>
        <dbReference type="ChEBI" id="CHEBI:57623"/>
    </ligand>
</feature>
<feature type="domain" description="S1 motif" evidence="10">
    <location>
        <begin position="420"/>
        <end position="486"/>
    </location>
</feature>
<feature type="binding site" evidence="8">
    <location>
        <position position="217"/>
    </location>
    <ligand>
        <name>isopentenyl diphosphate</name>
        <dbReference type="ChEBI" id="CHEBI:128769"/>
    </ligand>
</feature>
<feature type="binding site" evidence="8">
    <location>
        <position position="218"/>
    </location>
    <ligand>
        <name>dimethylallyl diphosphate</name>
        <dbReference type="ChEBI" id="CHEBI:57623"/>
    </ligand>
</feature>
<protein>
    <recommendedName>
        <fullName evidence="8">4-hydroxy-3-methylbut-2-enyl diphosphate reductase</fullName>
        <shortName evidence="8">HMBPP reductase</shortName>
        <ecNumber evidence="8">1.17.7.4</ecNumber>
    </recommendedName>
</protein>
<feature type="active site" description="Proton donor" evidence="8">
    <location>
        <position position="124"/>
    </location>
</feature>
<dbReference type="GO" id="GO:0019288">
    <property type="term" value="P:isopentenyl diphosphate biosynthetic process, methylerythritol 4-phosphate pathway"/>
    <property type="evidence" value="ECO:0007669"/>
    <property type="project" value="UniProtKB-UniRule"/>
</dbReference>
<comment type="catalytic activity">
    <reaction evidence="8">
        <text>isopentenyl diphosphate + 2 oxidized [2Fe-2S]-[ferredoxin] + H2O = (2E)-4-hydroxy-3-methylbut-2-enyl diphosphate + 2 reduced [2Fe-2S]-[ferredoxin] + 2 H(+)</text>
        <dbReference type="Rhea" id="RHEA:24488"/>
        <dbReference type="Rhea" id="RHEA-COMP:10000"/>
        <dbReference type="Rhea" id="RHEA-COMP:10001"/>
        <dbReference type="ChEBI" id="CHEBI:15377"/>
        <dbReference type="ChEBI" id="CHEBI:15378"/>
        <dbReference type="ChEBI" id="CHEBI:33737"/>
        <dbReference type="ChEBI" id="CHEBI:33738"/>
        <dbReference type="ChEBI" id="CHEBI:128753"/>
        <dbReference type="ChEBI" id="CHEBI:128769"/>
        <dbReference type="EC" id="1.17.7.4"/>
    </reaction>
</comment>
<dbReference type="SMART" id="SM00316">
    <property type="entry name" value="S1"/>
    <property type="match status" value="4"/>
</dbReference>
<dbReference type="GO" id="GO:0046872">
    <property type="term" value="F:metal ion binding"/>
    <property type="evidence" value="ECO:0007669"/>
    <property type="project" value="UniProtKB-KW"/>
</dbReference>